<protein>
    <submittedName>
        <fullName evidence="1">Uncharacterized protein</fullName>
    </submittedName>
</protein>
<sequence>MKKITPHFLSVYRISLLTSSPSKNEEDKSKLLEKITDKKKELVTYQKQSLEEMKKELQAASNPDQKETLEKEIKVLEAKIAALEK</sequence>
<name>A0A9Q8Y0M4_9LACT</name>
<reference evidence="1" key="1">
    <citation type="journal article" date="2022" name="Front. Microbiol.">
        <title>Feed Insects as a Reservoir of Granadaene-Producing Lactococci.</title>
        <authorList>
            <person name="Neuzil-Bunesova V."/>
            <person name="Ramirez Garcia A."/>
            <person name="Modrackova N."/>
            <person name="Makovska M."/>
            <person name="Sabolova M."/>
            <person name="Sproer C."/>
            <person name="Bunk B."/>
            <person name="Blom J."/>
            <person name="Schwab C."/>
        </authorList>
    </citation>
    <scope>NUCLEOTIDE SEQUENCE</scope>
    <source>
        <strain evidence="1">I4/6O</strain>
    </source>
</reference>
<gene>
    <name evidence="1" type="ORF">LMK00_07690</name>
</gene>
<dbReference type="AlphaFoldDB" id="A0A9Q8Y0M4"/>
<organism evidence="1 2">
    <name type="scientific">Lactococcus formosensis</name>
    <dbReference type="NCBI Taxonomy" id="1281486"/>
    <lineage>
        <taxon>Bacteria</taxon>
        <taxon>Bacillati</taxon>
        <taxon>Bacillota</taxon>
        <taxon>Bacilli</taxon>
        <taxon>Lactobacillales</taxon>
        <taxon>Streptococcaceae</taxon>
        <taxon>Lactococcus</taxon>
    </lineage>
</organism>
<dbReference type="EMBL" id="CP086395">
    <property type="protein sequence ID" value="USJ19711.1"/>
    <property type="molecule type" value="Genomic_DNA"/>
</dbReference>
<dbReference type="RefSeq" id="WP_252175187.1">
    <property type="nucleotide sequence ID" value="NZ_CP086395.1"/>
</dbReference>
<evidence type="ECO:0000313" key="2">
    <source>
        <dbReference type="Proteomes" id="UP001056730"/>
    </source>
</evidence>
<dbReference type="KEGG" id="lfo:LMK00_07690"/>
<proteinExistence type="predicted"/>
<accession>A0A9Q8Y0M4</accession>
<evidence type="ECO:0000313" key="1">
    <source>
        <dbReference type="EMBL" id="USJ19711.1"/>
    </source>
</evidence>
<dbReference type="Proteomes" id="UP001056730">
    <property type="component" value="Chromosome"/>
</dbReference>